<protein>
    <recommendedName>
        <fullName evidence="2">Selenocysteine-specific elongation factor</fullName>
    </recommendedName>
    <alternativeName>
        <fullName evidence="8">SelB translation factor</fullName>
    </alternativeName>
</protein>
<dbReference type="CDD" id="cd04171">
    <property type="entry name" value="SelB"/>
    <property type="match status" value="1"/>
</dbReference>
<dbReference type="InterPro" id="IPR031157">
    <property type="entry name" value="G_TR_CS"/>
</dbReference>
<dbReference type="Gene3D" id="2.40.30.10">
    <property type="entry name" value="Translation factors"/>
    <property type="match status" value="1"/>
</dbReference>
<dbReference type="InterPro" id="IPR036388">
    <property type="entry name" value="WH-like_DNA-bd_sf"/>
</dbReference>
<dbReference type="Pfam" id="PF25461">
    <property type="entry name" value="Beta-barrel_SelB"/>
    <property type="match status" value="1"/>
</dbReference>
<dbReference type="PANTHER" id="PTHR43721:SF22">
    <property type="entry name" value="ELONGATION FACTOR TU, MITOCHONDRIAL"/>
    <property type="match status" value="1"/>
</dbReference>
<dbReference type="PROSITE" id="PS00301">
    <property type="entry name" value="G_TR_1"/>
    <property type="match status" value="1"/>
</dbReference>
<gene>
    <name evidence="10" type="primary">selB</name>
    <name evidence="10" type="ORF">AB8S09_04970</name>
</gene>
<dbReference type="Pfam" id="PF00009">
    <property type="entry name" value="GTP_EFTU"/>
    <property type="match status" value="1"/>
</dbReference>
<keyword evidence="6" id="KW-0342">GTP-binding</keyword>
<dbReference type="SUPFAM" id="SSF52540">
    <property type="entry name" value="P-loop containing nucleoside triphosphate hydrolases"/>
    <property type="match status" value="1"/>
</dbReference>
<evidence type="ECO:0000256" key="6">
    <source>
        <dbReference type="ARBA" id="ARBA00023134"/>
    </source>
</evidence>
<feature type="domain" description="Tr-type G" evidence="9">
    <location>
        <begin position="1"/>
        <end position="173"/>
    </location>
</feature>
<comment type="caution">
    <text evidence="10">The sequence shown here is derived from an EMBL/GenBank/DDBJ whole genome shotgun (WGS) entry which is preliminary data.</text>
</comment>
<evidence type="ECO:0000256" key="5">
    <source>
        <dbReference type="ARBA" id="ARBA00022917"/>
    </source>
</evidence>
<dbReference type="Proteomes" id="UP001565220">
    <property type="component" value="Unassembled WGS sequence"/>
</dbReference>
<evidence type="ECO:0000256" key="7">
    <source>
        <dbReference type="ARBA" id="ARBA00025526"/>
    </source>
</evidence>
<dbReference type="Pfam" id="PF09107">
    <property type="entry name" value="WHD_3rd_SelB"/>
    <property type="match status" value="1"/>
</dbReference>
<dbReference type="SUPFAM" id="SSF50447">
    <property type="entry name" value="Translation proteins"/>
    <property type="match status" value="1"/>
</dbReference>
<dbReference type="InterPro" id="IPR027417">
    <property type="entry name" value="P-loop_NTPase"/>
</dbReference>
<dbReference type="InterPro" id="IPR050055">
    <property type="entry name" value="EF-Tu_GTPase"/>
</dbReference>
<keyword evidence="5" id="KW-0648">Protein biosynthesis</keyword>
<dbReference type="Pfam" id="PF03144">
    <property type="entry name" value="GTP_EFTU_D2"/>
    <property type="match status" value="1"/>
</dbReference>
<evidence type="ECO:0000313" key="11">
    <source>
        <dbReference type="Proteomes" id="UP001565220"/>
    </source>
</evidence>
<dbReference type="PROSITE" id="PS51722">
    <property type="entry name" value="G_TR_2"/>
    <property type="match status" value="1"/>
</dbReference>
<name>A0ABV4DUT9_9CLOT</name>
<organism evidence="10 11">
    <name type="scientific">Clostridium lapidicellarium</name>
    <dbReference type="NCBI Taxonomy" id="3240931"/>
    <lineage>
        <taxon>Bacteria</taxon>
        <taxon>Bacillati</taxon>
        <taxon>Bacillota</taxon>
        <taxon>Clostridia</taxon>
        <taxon>Eubacteriales</taxon>
        <taxon>Clostridiaceae</taxon>
        <taxon>Clostridium</taxon>
    </lineage>
</organism>
<dbReference type="InterPro" id="IPR005225">
    <property type="entry name" value="Small_GTP-bd"/>
</dbReference>
<evidence type="ECO:0000256" key="1">
    <source>
        <dbReference type="ARBA" id="ARBA00004496"/>
    </source>
</evidence>
<dbReference type="RefSeq" id="WP_294183642.1">
    <property type="nucleotide sequence ID" value="NZ_JBGFFE010000004.1"/>
</dbReference>
<dbReference type="PRINTS" id="PR00315">
    <property type="entry name" value="ELONGATNFCT"/>
</dbReference>
<dbReference type="Pfam" id="PF09106">
    <property type="entry name" value="WHD_2nd_SelB"/>
    <property type="match status" value="1"/>
</dbReference>
<dbReference type="PANTHER" id="PTHR43721">
    <property type="entry name" value="ELONGATION FACTOR TU-RELATED"/>
    <property type="match status" value="1"/>
</dbReference>
<evidence type="ECO:0000256" key="2">
    <source>
        <dbReference type="ARBA" id="ARBA00015953"/>
    </source>
</evidence>
<dbReference type="InterPro" id="IPR015191">
    <property type="entry name" value="SelB_WHD4"/>
</dbReference>
<sequence length="635" mass="71757">MKHVVIGTAGHIDHGKTALIRALTGRETDTLKEERERGISINLGFTFFDLPSGKRAGIIDVPGHEKFIKNMLAGVSGIDLVLMVIAADEGIMPQTKEHFEILQLLNVKRGIIVITKIDLVDREWLDMVVEDVKNEFKGTFLENVPIHKVSSKTKEGLNSLVEDIDKLTDVVPQKDTTGHFRLPVDRSFSISGFGTVVTGTVISGKIREGENVQIYPSKIKSKVRGIQIHGQQVKEAEAGERCAVNLANVKTSDINRGDVVSVENFMEPSLMVDCKLYYLKSASRPLKNRQRVRLYHGTSEIICRVVILDREEISPGGEAYVQLRLEKQLTSQRNDRFVIRSYSPMYTIGGGIIIEPAARKAKRFNLEYIKELKLKESGRTENILENTIKNLSGRYPGKEDILKAIGKRDENIQEELEKLVKSGSVIVLNEGEKPVYLHRGFLDEKVKVLQSILKDFHSKNPLKTGMSKEEIKNRVFGSRIKQKLYSCIVELLEDEGKVKACGSFISLKNFKVKYTPVQKKIKEKILSEFDKEGFIPPKYTEMEAGCEDKGNFKMVFESLIDSGDLVKIGENCCFLSRDYEKAKDVVVNFIRSRGSMSLAQLRDELNTSRKYATIFMEHFDSIKLTKRVGDSRVLY</sequence>
<keyword evidence="10" id="KW-0251">Elongation factor</keyword>
<dbReference type="InterPro" id="IPR015190">
    <property type="entry name" value="Elong_fac_SelB-wing-hlx_typ-2"/>
</dbReference>
<keyword evidence="11" id="KW-1185">Reference proteome</keyword>
<reference evidence="10 11" key="1">
    <citation type="submission" date="2024-08" db="EMBL/GenBank/DDBJ databases">
        <title>Clostridium lapicellarii sp. nov., and Clostridium renhuaiense sp. nov., two species isolated from the mud in a fermentation cellar used for producing sauce-flavour Chinese liquors.</title>
        <authorList>
            <person name="Yang F."/>
            <person name="Wang H."/>
            <person name="Chen L.Q."/>
            <person name="Zhou N."/>
            <person name="Lu J.J."/>
            <person name="Pu X.X."/>
            <person name="Wan B."/>
            <person name="Wang L."/>
            <person name="Liu S.J."/>
        </authorList>
    </citation>
    <scope>NUCLEOTIDE SEQUENCE [LARGE SCALE GENOMIC DNA]</scope>
    <source>
        <strain evidence="10 11">MT-113</strain>
    </source>
</reference>
<dbReference type="InterPro" id="IPR004535">
    <property type="entry name" value="Transl_elong_SelB"/>
</dbReference>
<evidence type="ECO:0000256" key="4">
    <source>
        <dbReference type="ARBA" id="ARBA00022741"/>
    </source>
</evidence>
<dbReference type="SUPFAM" id="SSF50465">
    <property type="entry name" value="EF-Tu/eEF-1alpha/eIF2-gamma C-terminal domain"/>
    <property type="match status" value="1"/>
</dbReference>
<accession>A0ABV4DUT9</accession>
<dbReference type="Gene3D" id="1.10.10.10">
    <property type="entry name" value="Winged helix-like DNA-binding domain superfamily/Winged helix DNA-binding domain"/>
    <property type="match status" value="1"/>
</dbReference>
<dbReference type="InterPro" id="IPR004161">
    <property type="entry name" value="EFTu-like_2"/>
</dbReference>
<keyword evidence="3" id="KW-0963">Cytoplasm</keyword>
<evidence type="ECO:0000256" key="8">
    <source>
        <dbReference type="ARBA" id="ARBA00031615"/>
    </source>
</evidence>
<dbReference type="InterPro" id="IPR000795">
    <property type="entry name" value="T_Tr_GTP-bd_dom"/>
</dbReference>
<proteinExistence type="predicted"/>
<dbReference type="InterPro" id="IPR009000">
    <property type="entry name" value="Transl_B-barrel_sf"/>
</dbReference>
<dbReference type="NCBIfam" id="TIGR00231">
    <property type="entry name" value="small_GTP"/>
    <property type="match status" value="1"/>
</dbReference>
<evidence type="ECO:0000256" key="3">
    <source>
        <dbReference type="ARBA" id="ARBA00022490"/>
    </source>
</evidence>
<dbReference type="InterPro" id="IPR057335">
    <property type="entry name" value="Beta-barrel_SelB"/>
</dbReference>
<dbReference type="CDD" id="cd15491">
    <property type="entry name" value="selB_III"/>
    <property type="match status" value="1"/>
</dbReference>
<dbReference type="SUPFAM" id="SSF46785">
    <property type="entry name" value="Winged helix' DNA-binding domain"/>
    <property type="match status" value="2"/>
</dbReference>
<dbReference type="InterPro" id="IPR036390">
    <property type="entry name" value="WH_DNA-bd_sf"/>
</dbReference>
<comment type="subcellular location">
    <subcellularLocation>
        <location evidence="1">Cytoplasm</location>
    </subcellularLocation>
</comment>
<dbReference type="Gene3D" id="3.40.50.300">
    <property type="entry name" value="P-loop containing nucleotide triphosphate hydrolases"/>
    <property type="match status" value="1"/>
</dbReference>
<evidence type="ECO:0000259" key="9">
    <source>
        <dbReference type="PROSITE" id="PS51722"/>
    </source>
</evidence>
<keyword evidence="4" id="KW-0547">Nucleotide-binding</keyword>
<comment type="function">
    <text evidence="7">Translation factor necessary for the incorporation of selenocysteine into proteins. It probably replaces EF-Tu for the insertion of selenocysteine directed by the UGA codon. SelB binds GTP and GDP.</text>
</comment>
<dbReference type="GO" id="GO:0003746">
    <property type="term" value="F:translation elongation factor activity"/>
    <property type="evidence" value="ECO:0007669"/>
    <property type="project" value="UniProtKB-KW"/>
</dbReference>
<dbReference type="CDD" id="cd03696">
    <property type="entry name" value="SelB_II"/>
    <property type="match status" value="1"/>
</dbReference>
<evidence type="ECO:0000313" key="10">
    <source>
        <dbReference type="EMBL" id="MEY8763000.1"/>
    </source>
</evidence>
<dbReference type="InterPro" id="IPR009001">
    <property type="entry name" value="Transl_elong_EF1A/Init_IF2_C"/>
</dbReference>
<dbReference type="EMBL" id="JBGFFE010000004">
    <property type="protein sequence ID" value="MEY8763000.1"/>
    <property type="molecule type" value="Genomic_DNA"/>
</dbReference>
<dbReference type="NCBIfam" id="TIGR00475">
    <property type="entry name" value="selB"/>
    <property type="match status" value="1"/>
</dbReference>
<dbReference type="Gene3D" id="1.10.10.2770">
    <property type="match status" value="1"/>
</dbReference>